<gene>
    <name evidence="2" type="ORF">Tci_668959</name>
</gene>
<dbReference type="InterPro" id="IPR057242">
    <property type="entry name" value="PCFS4-like"/>
</dbReference>
<dbReference type="EMBL" id="BKCJ010524489">
    <property type="protein sequence ID" value="GFA96987.1"/>
    <property type="molecule type" value="Genomic_DNA"/>
</dbReference>
<evidence type="ECO:0000259" key="1">
    <source>
        <dbReference type="Pfam" id="PF23228"/>
    </source>
</evidence>
<evidence type="ECO:0000313" key="2">
    <source>
        <dbReference type="EMBL" id="GFA96987.1"/>
    </source>
</evidence>
<feature type="non-terminal residue" evidence="2">
    <location>
        <position position="1"/>
    </location>
</feature>
<sequence length="87" mass="9365">SQYQLTIWPGCCRSASNSVRNVGSSTPASSSPRSTCAEALGADVVPGFLLPSKNVIEKKDDEELAVLADEDQNACELCEEPFKDFLQ</sequence>
<reference evidence="2" key="1">
    <citation type="journal article" date="2019" name="Sci. Rep.">
        <title>Draft genome of Tanacetum cinerariifolium, the natural source of mosquito coil.</title>
        <authorList>
            <person name="Yamashiro T."/>
            <person name="Shiraishi A."/>
            <person name="Satake H."/>
            <person name="Nakayama K."/>
        </authorList>
    </citation>
    <scope>NUCLEOTIDE SEQUENCE</scope>
</reference>
<protein>
    <submittedName>
        <fullName evidence="2">Polyadenylation and cleavage factor homolog 4-like isoform X2</fullName>
    </submittedName>
</protein>
<feature type="domain" description="PCFS4-like zinc finger" evidence="1">
    <location>
        <begin position="61"/>
        <end position="85"/>
    </location>
</feature>
<dbReference type="AlphaFoldDB" id="A0A699KIS4"/>
<accession>A0A699KIS4</accession>
<organism evidence="2">
    <name type="scientific">Tanacetum cinerariifolium</name>
    <name type="common">Dalmatian daisy</name>
    <name type="synonym">Chrysanthemum cinerariifolium</name>
    <dbReference type="NCBI Taxonomy" id="118510"/>
    <lineage>
        <taxon>Eukaryota</taxon>
        <taxon>Viridiplantae</taxon>
        <taxon>Streptophyta</taxon>
        <taxon>Embryophyta</taxon>
        <taxon>Tracheophyta</taxon>
        <taxon>Spermatophyta</taxon>
        <taxon>Magnoliopsida</taxon>
        <taxon>eudicotyledons</taxon>
        <taxon>Gunneridae</taxon>
        <taxon>Pentapetalae</taxon>
        <taxon>asterids</taxon>
        <taxon>campanulids</taxon>
        <taxon>Asterales</taxon>
        <taxon>Asteraceae</taxon>
        <taxon>Asteroideae</taxon>
        <taxon>Anthemideae</taxon>
        <taxon>Anthemidinae</taxon>
        <taxon>Tanacetum</taxon>
    </lineage>
</organism>
<proteinExistence type="predicted"/>
<name>A0A699KIS4_TANCI</name>
<comment type="caution">
    <text evidence="2">The sequence shown here is derived from an EMBL/GenBank/DDBJ whole genome shotgun (WGS) entry which is preliminary data.</text>
</comment>
<dbReference type="Pfam" id="PF23228">
    <property type="entry name" value="zf_PCFS4"/>
    <property type="match status" value="1"/>
</dbReference>